<evidence type="ECO:0000313" key="1">
    <source>
        <dbReference type="EMBL" id="NER11524.1"/>
    </source>
</evidence>
<protein>
    <recommendedName>
        <fullName evidence="3">Glycosyl transferase</fullName>
    </recommendedName>
</protein>
<organism evidence="1 2">
    <name type="scientific">Muriicola jejuensis</name>
    <dbReference type="NCBI Taxonomy" id="504488"/>
    <lineage>
        <taxon>Bacteria</taxon>
        <taxon>Pseudomonadati</taxon>
        <taxon>Bacteroidota</taxon>
        <taxon>Flavobacteriia</taxon>
        <taxon>Flavobacteriales</taxon>
        <taxon>Flavobacteriaceae</taxon>
        <taxon>Muriicola</taxon>
    </lineage>
</organism>
<name>A0A6P0UE47_9FLAO</name>
<proteinExistence type="predicted"/>
<dbReference type="AlphaFoldDB" id="A0A6P0UE47"/>
<evidence type="ECO:0000313" key="2">
    <source>
        <dbReference type="Proteomes" id="UP000468443"/>
    </source>
</evidence>
<reference evidence="1 2" key="1">
    <citation type="submission" date="2020-01" db="EMBL/GenBank/DDBJ databases">
        <title>Muriicola jejuensis KCTC 22299.</title>
        <authorList>
            <person name="Wang G."/>
        </authorList>
    </citation>
    <scope>NUCLEOTIDE SEQUENCE [LARGE SCALE GENOMIC DNA]</scope>
    <source>
        <strain evidence="1 2">KCTC 22299</strain>
    </source>
</reference>
<dbReference type="Proteomes" id="UP000468443">
    <property type="component" value="Unassembled WGS sequence"/>
</dbReference>
<comment type="caution">
    <text evidence="1">The sequence shown here is derived from an EMBL/GenBank/DDBJ whole genome shotgun (WGS) entry which is preliminary data.</text>
</comment>
<dbReference type="RefSeq" id="WP_163693980.1">
    <property type="nucleotide sequence ID" value="NZ_FXTW01000003.1"/>
</dbReference>
<sequence>MIYLKVRGGLCNRIRTLDSLLILSARYNKDLTVLWPLDSALNVSYHELFQPVENSRVKLEIIDCPPGYPEKYYSGICNMIKNLVKGRILDQRLRSIVKRLEKLPKGSVLSESYLDKLYNDIIAHSSSTVTLMDNFFIKGIKNQVDNLMQSDKPVYINSCYRLEELEDNYGKFLPQGEIIEKIIGTTDRFKNTYGLHIRRTDHTSAKVHSSTEKFISLIEDILQNENDATFFLSTDDPRTKSELIKKYGDRIIYNDIQSFDRNKSEAAKEAVLDLFCLSKTKKVFGSHHSSFSQVAAQIGNIPEITVK</sequence>
<evidence type="ECO:0008006" key="3">
    <source>
        <dbReference type="Google" id="ProtNLM"/>
    </source>
</evidence>
<dbReference type="EMBL" id="JAABOP010000005">
    <property type="protein sequence ID" value="NER11524.1"/>
    <property type="molecule type" value="Genomic_DNA"/>
</dbReference>
<dbReference type="PANTHER" id="PTHR40743">
    <property type="entry name" value="NUCLEOTIDE-DIPHOSPHO-SUGAR TRANSFERASE CONTAINING PROTEIN"/>
    <property type="match status" value="1"/>
</dbReference>
<keyword evidence="2" id="KW-1185">Reference proteome</keyword>
<accession>A0A6P0UE47</accession>
<dbReference type="Gene3D" id="3.40.50.11350">
    <property type="match status" value="1"/>
</dbReference>
<gene>
    <name evidence="1" type="ORF">GWK09_13410</name>
</gene>
<dbReference type="PANTHER" id="PTHR40743:SF1">
    <property type="entry name" value="POSSIBLE GLYCOSYLTRANSFERASE"/>
    <property type="match status" value="1"/>
</dbReference>